<comment type="similarity">
    <text evidence="1">Belongs to the glycosyl hydrolase 32 family.</text>
</comment>
<dbReference type="SMART" id="SM00640">
    <property type="entry name" value="Glyco_32"/>
    <property type="match status" value="1"/>
</dbReference>
<dbReference type="SUPFAM" id="SSF75005">
    <property type="entry name" value="Arabinanase/levansucrase/invertase"/>
    <property type="match status" value="1"/>
</dbReference>
<protein>
    <recommendedName>
        <fullName evidence="2">beta-fructofuranosidase</fullName>
        <ecNumber evidence="2">3.2.1.26</ecNumber>
    </recommendedName>
</protein>
<gene>
    <name evidence="6" type="ORF">niasHT_019430</name>
</gene>
<dbReference type="AlphaFoldDB" id="A0ABD2KXL1"/>
<dbReference type="InterPro" id="IPR023296">
    <property type="entry name" value="Glyco_hydro_beta-prop_sf"/>
</dbReference>
<dbReference type="SUPFAM" id="SSF49899">
    <property type="entry name" value="Concanavalin A-like lectins/glucanases"/>
    <property type="match status" value="1"/>
</dbReference>
<dbReference type="InterPro" id="IPR051214">
    <property type="entry name" value="GH32_Enzymes"/>
</dbReference>
<dbReference type="PANTHER" id="PTHR43101:SF1">
    <property type="entry name" value="BETA-FRUCTOSIDASE"/>
    <property type="match status" value="1"/>
</dbReference>
<evidence type="ECO:0000313" key="7">
    <source>
        <dbReference type="Proteomes" id="UP001620626"/>
    </source>
</evidence>
<dbReference type="GO" id="GO:0004564">
    <property type="term" value="F:beta-fructofuranosidase activity"/>
    <property type="evidence" value="ECO:0007669"/>
    <property type="project" value="UniProtKB-EC"/>
</dbReference>
<dbReference type="InterPro" id="IPR013320">
    <property type="entry name" value="ConA-like_dom_sf"/>
</dbReference>
<comment type="caution">
    <text evidence="6">The sequence shown here is derived from an EMBL/GenBank/DDBJ whole genome shotgun (WGS) entry which is preliminary data.</text>
</comment>
<name>A0ABD2KXL1_9BILA</name>
<accession>A0ABD2KXL1</accession>
<dbReference type="EC" id="3.2.1.26" evidence="2"/>
<keyword evidence="4" id="KW-0326">Glycosidase</keyword>
<dbReference type="Proteomes" id="UP001620626">
    <property type="component" value="Unassembled WGS sequence"/>
</dbReference>
<proteinExistence type="inferred from homology"/>
<organism evidence="6 7">
    <name type="scientific">Heterodera trifolii</name>
    <dbReference type="NCBI Taxonomy" id="157864"/>
    <lineage>
        <taxon>Eukaryota</taxon>
        <taxon>Metazoa</taxon>
        <taxon>Ecdysozoa</taxon>
        <taxon>Nematoda</taxon>
        <taxon>Chromadorea</taxon>
        <taxon>Rhabditida</taxon>
        <taxon>Tylenchina</taxon>
        <taxon>Tylenchomorpha</taxon>
        <taxon>Tylenchoidea</taxon>
        <taxon>Heteroderidae</taxon>
        <taxon>Heteroderinae</taxon>
        <taxon>Heterodera</taxon>
    </lineage>
</organism>
<evidence type="ECO:0000256" key="2">
    <source>
        <dbReference type="ARBA" id="ARBA00012758"/>
    </source>
</evidence>
<evidence type="ECO:0000256" key="4">
    <source>
        <dbReference type="ARBA" id="ARBA00023295"/>
    </source>
</evidence>
<evidence type="ECO:0000259" key="5">
    <source>
        <dbReference type="Pfam" id="PF00251"/>
    </source>
</evidence>
<dbReference type="InterPro" id="IPR001362">
    <property type="entry name" value="Glyco_hydro_32"/>
</dbReference>
<reference evidence="6 7" key="1">
    <citation type="submission" date="2024-10" db="EMBL/GenBank/DDBJ databases">
        <authorList>
            <person name="Kim D."/>
        </authorList>
    </citation>
    <scope>NUCLEOTIDE SEQUENCE [LARGE SCALE GENOMIC DNA]</scope>
    <source>
        <strain evidence="6">BH-2024</strain>
    </source>
</reference>
<evidence type="ECO:0000256" key="3">
    <source>
        <dbReference type="ARBA" id="ARBA00022801"/>
    </source>
</evidence>
<keyword evidence="7" id="KW-1185">Reference proteome</keyword>
<evidence type="ECO:0000313" key="6">
    <source>
        <dbReference type="EMBL" id="KAL3107034.1"/>
    </source>
</evidence>
<keyword evidence="3" id="KW-0378">Hydrolase</keyword>
<dbReference type="Pfam" id="PF00251">
    <property type="entry name" value="Glyco_hydro_32N"/>
    <property type="match status" value="1"/>
</dbReference>
<dbReference type="EMBL" id="JBICBT010000626">
    <property type="protein sequence ID" value="KAL3107034.1"/>
    <property type="molecule type" value="Genomic_DNA"/>
</dbReference>
<dbReference type="Gene3D" id="2.115.10.20">
    <property type="entry name" value="Glycosyl hydrolase domain, family 43"/>
    <property type="match status" value="1"/>
</dbReference>
<evidence type="ECO:0000256" key="1">
    <source>
        <dbReference type="ARBA" id="ARBA00009902"/>
    </source>
</evidence>
<feature type="domain" description="Glycosyl hydrolase family 32 N-terminal" evidence="5">
    <location>
        <begin position="121"/>
        <end position="459"/>
    </location>
</feature>
<dbReference type="PANTHER" id="PTHR43101">
    <property type="entry name" value="BETA-FRUCTOSIDASE"/>
    <property type="match status" value="1"/>
</dbReference>
<dbReference type="InterPro" id="IPR013148">
    <property type="entry name" value="Glyco_hydro_32_N"/>
</dbReference>
<sequence length="616" mass="71188">MTSDERTLTLTLTNESIVHFWIHPVTPGDIAKVFLCPSANDGLQQQQQQQVAESAKYSSDRWYEFFEINGASAGEYLLRWTEHTKLSLVYVYEPKTVLEEGIRIIFVNENAKLPSLGGSYHFRAPFGWTSDPSGFVRSKDGLFHLFYQHYPHAKQYYLIHWGHAVSKDLVNWVHLPIFMIPPNVLHLDFEVGYFVGSVVNLPNDDFGIFWTQRIPLVLRGTESENPWRENQNFVSTKDLIHPDWHTHKIVLDQCPSVEFPSLGNGFRDPVVSLGPGGYYYMSVGGERKDGSAGVVLLYRNESKERDRLDKDWAYQGILWEDSRDRMCELPMLIALGDPLDPNTKWLLSYMLDKGSYTICARDAEGRERLNPLLIGHFDGKNFQKLFEQEMDFARASFAYQGFYDKQSARNFLIGWIFDYDMRTVTNDALISVGRAGILSLTVPKELVLSENEQFLLVRPLPELNSLRVAKKPQNLNKGQKIQLEMGQAELFFQFKWANDGTEEKFELDLMPTHLKGEKLEFRVDHKGIELKKTWEKTDKKRMLVHNVKPTTIHVFIDLDSVEYFADDGRWSGTVRLTNETSEEKRIGTVELKSAPLLIEESSLWYLKYELHKSARF</sequence>